<evidence type="ECO:0000313" key="4">
    <source>
        <dbReference type="Proteomes" id="UP000004510"/>
    </source>
</evidence>
<dbReference type="Gene3D" id="3.40.640.10">
    <property type="entry name" value="Type I PLP-dependent aspartate aminotransferase-like (Major domain)"/>
    <property type="match status" value="1"/>
</dbReference>
<feature type="domain" description="Aminotransferase class V" evidence="2">
    <location>
        <begin position="70"/>
        <end position="432"/>
    </location>
</feature>
<dbReference type="GO" id="GO:0008483">
    <property type="term" value="F:transaminase activity"/>
    <property type="evidence" value="ECO:0007669"/>
    <property type="project" value="UniProtKB-KW"/>
</dbReference>
<gene>
    <name evidence="3" type="ORF">HMPREF0004_4250</name>
</gene>
<proteinExistence type="predicted"/>
<evidence type="ECO:0000259" key="2">
    <source>
        <dbReference type="Pfam" id="PF00266"/>
    </source>
</evidence>
<dbReference type="AlphaFoldDB" id="D4XFK3"/>
<reference evidence="4" key="1">
    <citation type="submission" date="2010-03" db="EMBL/GenBank/DDBJ databases">
        <title>Complete sequence of Mobiluncus curtisii ATCC 43063.</title>
        <authorList>
            <person name="Muzny D."/>
            <person name="Qin X."/>
            <person name="Deng J."/>
            <person name="Jiang H."/>
            <person name="Liu Y."/>
            <person name="Qu J."/>
            <person name="Song X.-Z."/>
            <person name="Zhang L."/>
            <person name="Thornton R."/>
            <person name="Coyle M."/>
            <person name="Francisco L."/>
            <person name="Jackson L."/>
            <person name="Javaid M."/>
            <person name="Korchina V."/>
            <person name="Kovar C."/>
            <person name="Mata R."/>
            <person name="Mathew T."/>
            <person name="Ngo R."/>
            <person name="Nguyen L."/>
            <person name="Nguyen N."/>
            <person name="Okwuonu G."/>
            <person name="Ongeri F."/>
            <person name="Pham C."/>
            <person name="Simmons D."/>
            <person name="Wilczek-Boney K."/>
            <person name="Hale W."/>
            <person name="Jakkamsetti A."/>
            <person name="Pham P."/>
            <person name="Ruth R."/>
            <person name="San Lucas F."/>
            <person name="Warren J."/>
            <person name="Zhang J."/>
            <person name="Zhao Z."/>
            <person name="Zhou C."/>
            <person name="Zhu D."/>
            <person name="Lee S."/>
            <person name="Bess C."/>
            <person name="Blankenburg K."/>
            <person name="Forbes L."/>
            <person name="Fu Q."/>
            <person name="Gubbala S."/>
            <person name="Hirani K."/>
            <person name="Jayaseelan J.C."/>
            <person name="Lara F."/>
            <person name="Munidasa M."/>
            <person name="Palculict T."/>
            <person name="Patil S."/>
            <person name="Pu L.-L."/>
            <person name="Saada N."/>
            <person name="Tang L."/>
            <person name="Weissenberger G."/>
            <person name="Zhu Y."/>
            <person name="Hemphill L."/>
            <person name="Shang Y."/>
            <person name="Youmans B."/>
            <person name="Ayvaz T."/>
            <person name="Ross M."/>
            <person name="Santibanez J."/>
            <person name="Aqrawi P."/>
            <person name="Gross S."/>
            <person name="Joshi V."/>
            <person name="Fowler G."/>
            <person name="Nazareth L."/>
            <person name="Reid J."/>
            <person name="Worley K."/>
            <person name="Petrosino J."/>
            <person name="Highlander S."/>
            <person name="Gibbs R."/>
            <person name="Gibbs R."/>
        </authorList>
    </citation>
    <scope>NUCLEOTIDE SEQUENCE [LARGE SCALE GENOMIC DNA]</scope>
    <source>
        <strain evidence="4">ATCC 43553</strain>
    </source>
</reference>
<dbReference type="SUPFAM" id="SSF53383">
    <property type="entry name" value="PLP-dependent transferases"/>
    <property type="match status" value="1"/>
</dbReference>
<evidence type="ECO:0000256" key="1">
    <source>
        <dbReference type="ARBA" id="ARBA00022898"/>
    </source>
</evidence>
<accession>D4XFK3</accession>
<sequence>MFVVGFHRMIFRIYWKTTMTTLTATATNPEGPLQQFQNSLNTPDIAAQLADGLIGKDAVIEGPFGRKPLVYADYVASGRALMQVERFVMEQVLPYYANSHTEASYCGGYITRLRREARAAIARCCGADDAHAVIFAGSGATAGINRLVHLFGVHAAVAAGKPVRVIIGPYEHHSNILPWRECGAQIVEVPEAEQGGPDLAALDAALQAPEGTLVVCALSAASNVTGIVADVAGITRRVKQAGAKMLWDYAGGAPYLPIHMTPAPDASIDAIVFSPHKFIGGPGASGVLIVRRDAVLDTTPTWPGGGTVKFVSPEGHDYSASLESREEAGTPNVVGDIRAALVLLVKDALGADFMRQRNAHFVQRALAAWRGAKQLELLGSLSAERLPIFSFRVSDGKGGHVHQQLVTRMLSDRFGIQARGGCACAGPYVHRLLGIGQAQSRQMRQAILDGREIEKPGFIRLNFSVLLSDDKADFILNSVLALAADATQFEARYGFDPSRAIFFPQSVEMEMSI</sequence>
<keyword evidence="1" id="KW-0663">Pyridoxal phosphate</keyword>
<dbReference type="EMBL" id="ADMS01000098">
    <property type="protein sequence ID" value="EFF74428.1"/>
    <property type="molecule type" value="Genomic_DNA"/>
</dbReference>
<name>D4XFK3_9BURK</name>
<dbReference type="InterPro" id="IPR000192">
    <property type="entry name" value="Aminotrans_V_dom"/>
</dbReference>
<dbReference type="Pfam" id="PF00266">
    <property type="entry name" value="Aminotran_5"/>
    <property type="match status" value="1"/>
</dbReference>
<dbReference type="InterPro" id="IPR015421">
    <property type="entry name" value="PyrdxlP-dep_Trfase_major"/>
</dbReference>
<keyword evidence="3" id="KW-0032">Aminotransferase</keyword>
<dbReference type="HOGENOM" id="CLU_003433_9_3_4"/>
<dbReference type="PANTHER" id="PTHR43686">
    <property type="entry name" value="SULFURTRANSFERASE-RELATED"/>
    <property type="match status" value="1"/>
</dbReference>
<dbReference type="InterPro" id="IPR015422">
    <property type="entry name" value="PyrdxlP-dep_Trfase_small"/>
</dbReference>
<protein>
    <submittedName>
        <fullName evidence="3">Aminotransferase, class V</fullName>
    </submittedName>
</protein>
<keyword evidence="3" id="KW-0808">Transferase</keyword>
<dbReference type="PANTHER" id="PTHR43686:SF1">
    <property type="entry name" value="AMINOTRAN_5 DOMAIN-CONTAINING PROTEIN"/>
    <property type="match status" value="1"/>
</dbReference>
<evidence type="ECO:0000313" key="3">
    <source>
        <dbReference type="EMBL" id="EFF74428.1"/>
    </source>
</evidence>
<organism evidence="3 4">
    <name type="scientific">Achromobacter piechaudii ATCC 43553</name>
    <dbReference type="NCBI Taxonomy" id="742159"/>
    <lineage>
        <taxon>Bacteria</taxon>
        <taxon>Pseudomonadati</taxon>
        <taxon>Pseudomonadota</taxon>
        <taxon>Betaproteobacteria</taxon>
        <taxon>Burkholderiales</taxon>
        <taxon>Alcaligenaceae</taxon>
        <taxon>Achromobacter</taxon>
    </lineage>
</organism>
<dbReference type="PATRIC" id="fig|742159.3.peg.5255"/>
<comment type="caution">
    <text evidence="3">The sequence shown here is derived from an EMBL/GenBank/DDBJ whole genome shotgun (WGS) entry which is preliminary data.</text>
</comment>
<dbReference type="InterPro" id="IPR015424">
    <property type="entry name" value="PyrdxlP-dep_Trfase"/>
</dbReference>
<dbReference type="Proteomes" id="UP000004510">
    <property type="component" value="Unassembled WGS sequence"/>
</dbReference>
<dbReference type="Gene3D" id="3.90.1150.10">
    <property type="entry name" value="Aspartate Aminotransferase, domain 1"/>
    <property type="match status" value="1"/>
</dbReference>
<dbReference type="eggNOG" id="COG0520">
    <property type="taxonomic scope" value="Bacteria"/>
</dbReference>